<gene>
    <name evidence="1" type="ORF">BV494_22950</name>
</gene>
<protein>
    <submittedName>
        <fullName evidence="1">Uncharacterized protein</fullName>
    </submittedName>
</protein>
<name>A0A2L1UXS7_9GAMM</name>
<dbReference type="AlphaFoldDB" id="A0A2L1UXS7"/>
<geneLocation type="plasmid" evidence="1 2">
    <name>unnamed1</name>
</geneLocation>
<dbReference type="EMBL" id="CP019063">
    <property type="protein sequence ID" value="AVF37763.1"/>
    <property type="molecule type" value="Genomic_DNA"/>
</dbReference>
<reference evidence="2" key="1">
    <citation type="submission" date="2017-01" db="EMBL/GenBank/DDBJ databases">
        <title>Genome sequence of Rouxiella sp. ERMR1:05.</title>
        <authorList>
            <person name="Kumar R."/>
            <person name="Singh D."/>
            <person name="Kumar S."/>
        </authorList>
    </citation>
    <scope>NUCLEOTIDE SEQUENCE [LARGE SCALE GENOMIC DNA]</scope>
    <source>
        <strain evidence="2">ERMR1:05</strain>
        <plasmid evidence="2">unnamed1</plasmid>
    </source>
</reference>
<keyword evidence="1" id="KW-0614">Plasmid</keyword>
<evidence type="ECO:0000313" key="1">
    <source>
        <dbReference type="EMBL" id="AVF37763.1"/>
    </source>
</evidence>
<dbReference type="OrthoDB" id="6516106at2"/>
<dbReference type="Proteomes" id="UP000239197">
    <property type="component" value="Plasmid unnamed1"/>
</dbReference>
<accession>A0A2L1UXS7</accession>
<keyword evidence="2" id="KW-1185">Reference proteome</keyword>
<evidence type="ECO:0000313" key="2">
    <source>
        <dbReference type="Proteomes" id="UP000239197"/>
    </source>
</evidence>
<dbReference type="RefSeq" id="WP_104925101.1">
    <property type="nucleotide sequence ID" value="NZ_CP019063.1"/>
</dbReference>
<sequence length="297" mass="34518">MKSKQELRDFISHRAEEIKSHQDIELVMQRHYKLMFKLYLTKPLYFKVIFKANRFIIGTAVMTYFFTTENPTLRHVKDFCKTTGLISENTVDSFLLFIRVGGRMDVKKDPLDKRKLNYTVTSKAQDETRALINTMMIPYGMLYPDFDVSRCLKMENFNAEYFRKYSEIILNQIYLFDMVPDCKEFIFRDAGHMILMDLYIESIRQQNAVIGYNYLKASLKCGVSRSHIKRCLKAAETGGLLRLDTTNNTIVLHLSFMQMALNYFSVYMAMVEYGLRGLPDVARPADTVVADGLSVPL</sequence>
<proteinExistence type="predicted"/>
<dbReference type="KEGG" id="rox:BV494_22950"/>
<organism evidence="1 2">
    <name type="scientific">Rahnella sikkimica</name>
    <dbReference type="NCBI Taxonomy" id="1805933"/>
    <lineage>
        <taxon>Bacteria</taxon>
        <taxon>Pseudomonadati</taxon>
        <taxon>Pseudomonadota</taxon>
        <taxon>Gammaproteobacteria</taxon>
        <taxon>Enterobacterales</taxon>
        <taxon>Yersiniaceae</taxon>
        <taxon>Rahnella</taxon>
    </lineage>
</organism>